<keyword evidence="4" id="KW-1185">Reference proteome</keyword>
<dbReference type="EMBL" id="LNSV01000037">
    <property type="protein sequence ID" value="KUH37837.1"/>
    <property type="molecule type" value="Genomic_DNA"/>
</dbReference>
<evidence type="ECO:0000313" key="4">
    <source>
        <dbReference type="Proteomes" id="UP000054011"/>
    </source>
</evidence>
<dbReference type="Proteomes" id="UP000054011">
    <property type="component" value="Unassembled WGS sequence"/>
</dbReference>
<keyword evidence="2" id="KW-0472">Membrane</keyword>
<accession>A0A117IW78</accession>
<reference evidence="3 4" key="1">
    <citation type="submission" date="2015-11" db="EMBL/GenBank/DDBJ databases">
        <title>Genome-wide analysis reveals the secondary metabolome in Streptomyces kanasensis ZX01.</title>
        <authorList>
            <person name="Zhang G."/>
            <person name="Han L."/>
            <person name="Feng J."/>
            <person name="Zhang X."/>
        </authorList>
    </citation>
    <scope>NUCLEOTIDE SEQUENCE [LARGE SCALE GENOMIC DNA]</scope>
    <source>
        <strain evidence="3 4">ZX01</strain>
    </source>
</reference>
<feature type="region of interest" description="Disordered" evidence="1">
    <location>
        <begin position="116"/>
        <end position="164"/>
    </location>
</feature>
<dbReference type="RefSeq" id="WP_058942881.1">
    <property type="nucleotide sequence ID" value="NZ_LNSV01000037.1"/>
</dbReference>
<protein>
    <submittedName>
        <fullName evidence="3">Uncharacterized protein</fullName>
    </submittedName>
</protein>
<evidence type="ECO:0000256" key="2">
    <source>
        <dbReference type="SAM" id="Phobius"/>
    </source>
</evidence>
<proteinExistence type="predicted"/>
<keyword evidence="2" id="KW-0812">Transmembrane</keyword>
<name>A0A117IW78_9ACTN</name>
<keyword evidence="2" id="KW-1133">Transmembrane helix</keyword>
<feature type="compositionally biased region" description="Low complexity" evidence="1">
    <location>
        <begin position="116"/>
        <end position="137"/>
    </location>
</feature>
<dbReference type="AlphaFoldDB" id="A0A117IW78"/>
<evidence type="ECO:0000313" key="3">
    <source>
        <dbReference type="EMBL" id="KUH37837.1"/>
    </source>
</evidence>
<comment type="caution">
    <text evidence="3">The sequence shown here is derived from an EMBL/GenBank/DDBJ whole genome shotgun (WGS) entry which is preliminary data.</text>
</comment>
<sequence>MPRTDARRRRPALLVPVLVGAVLGLLLCAGGWWAGGLPAATGAQPGRATETTAAASGASAVSGVPGVSAVSAVPAVFRVPGVAVAHAVSVAPAVSVTPAVSVASLPPGLSAAPGFSAGPARAAAHGDSAGAGTPGCDDGSRSGDGGLTPATLPRGPSPGELLPAPYDVRGAAPGTGCAVGEPAGTTPGRAPPGLVPLSPMDLSILRV</sequence>
<organism evidence="3 4">
    <name type="scientific">Streptomyces kanasensis</name>
    <dbReference type="NCBI Taxonomy" id="936756"/>
    <lineage>
        <taxon>Bacteria</taxon>
        <taxon>Bacillati</taxon>
        <taxon>Actinomycetota</taxon>
        <taxon>Actinomycetes</taxon>
        <taxon>Kitasatosporales</taxon>
        <taxon>Streptomycetaceae</taxon>
        <taxon>Streptomyces</taxon>
    </lineage>
</organism>
<evidence type="ECO:0000256" key="1">
    <source>
        <dbReference type="SAM" id="MobiDB-lite"/>
    </source>
</evidence>
<feature type="transmembrane region" description="Helical" evidence="2">
    <location>
        <begin position="12"/>
        <end position="34"/>
    </location>
</feature>
<dbReference type="STRING" id="936756.ATE80_15965"/>
<gene>
    <name evidence="3" type="ORF">ATE80_15965</name>
</gene>